<comment type="caution">
    <text evidence="2">The sequence shown here is derived from an EMBL/GenBank/DDBJ whole genome shotgun (WGS) entry which is preliminary data.</text>
</comment>
<accession>A0A1X2HHA5</accession>
<gene>
    <name evidence="2" type="ORF">BCR43DRAFT_487584</name>
</gene>
<evidence type="ECO:0000313" key="2">
    <source>
        <dbReference type="EMBL" id="ORY98474.1"/>
    </source>
</evidence>
<proteinExistence type="predicted"/>
<evidence type="ECO:0000313" key="3">
    <source>
        <dbReference type="Proteomes" id="UP000242180"/>
    </source>
</evidence>
<feature type="region of interest" description="Disordered" evidence="1">
    <location>
        <begin position="1"/>
        <end position="31"/>
    </location>
</feature>
<dbReference type="AlphaFoldDB" id="A0A1X2HHA5"/>
<evidence type="ECO:0000256" key="1">
    <source>
        <dbReference type="SAM" id="MobiDB-lite"/>
    </source>
</evidence>
<feature type="compositionally biased region" description="Polar residues" evidence="1">
    <location>
        <begin position="20"/>
        <end position="31"/>
    </location>
</feature>
<name>A0A1X2HHA5_SYNRA</name>
<reference evidence="2 3" key="1">
    <citation type="submission" date="2016-07" db="EMBL/GenBank/DDBJ databases">
        <title>Pervasive Adenine N6-methylation of Active Genes in Fungi.</title>
        <authorList>
            <consortium name="DOE Joint Genome Institute"/>
            <person name="Mondo S.J."/>
            <person name="Dannebaum R.O."/>
            <person name="Kuo R.C."/>
            <person name="Labutti K."/>
            <person name="Haridas S."/>
            <person name="Kuo A."/>
            <person name="Salamov A."/>
            <person name="Ahrendt S.R."/>
            <person name="Lipzen A."/>
            <person name="Sullivan W."/>
            <person name="Andreopoulos W.B."/>
            <person name="Clum A."/>
            <person name="Lindquist E."/>
            <person name="Daum C."/>
            <person name="Ramamoorthy G.K."/>
            <person name="Gryganskyi A."/>
            <person name="Culley D."/>
            <person name="Magnuson J.K."/>
            <person name="James T.Y."/>
            <person name="O'Malley M.A."/>
            <person name="Stajich J.E."/>
            <person name="Spatafora J.W."/>
            <person name="Visel A."/>
            <person name="Grigoriev I.V."/>
        </authorList>
    </citation>
    <scope>NUCLEOTIDE SEQUENCE [LARGE SCALE GENOMIC DNA]</scope>
    <source>
        <strain evidence="2 3">NRRL 2496</strain>
    </source>
</reference>
<organism evidence="2 3">
    <name type="scientific">Syncephalastrum racemosum</name>
    <name type="common">Filamentous fungus</name>
    <dbReference type="NCBI Taxonomy" id="13706"/>
    <lineage>
        <taxon>Eukaryota</taxon>
        <taxon>Fungi</taxon>
        <taxon>Fungi incertae sedis</taxon>
        <taxon>Mucoromycota</taxon>
        <taxon>Mucoromycotina</taxon>
        <taxon>Mucoromycetes</taxon>
        <taxon>Mucorales</taxon>
        <taxon>Syncephalastraceae</taxon>
        <taxon>Syncephalastrum</taxon>
    </lineage>
</organism>
<keyword evidence="3" id="KW-1185">Reference proteome</keyword>
<dbReference type="Proteomes" id="UP000242180">
    <property type="component" value="Unassembled WGS sequence"/>
</dbReference>
<protein>
    <submittedName>
        <fullName evidence="2">Uncharacterized protein</fullName>
    </submittedName>
</protein>
<dbReference type="InParanoid" id="A0A1X2HHA5"/>
<sequence>MFARSLLNRSKTTMLRRATDPQQANEAQRSGPNWAACSAAIAVVAGGYFAYTAMGAGHGTREIYLY</sequence>
<dbReference type="EMBL" id="MCGN01000003">
    <property type="protein sequence ID" value="ORY98474.1"/>
    <property type="molecule type" value="Genomic_DNA"/>
</dbReference>